<dbReference type="AlphaFoldDB" id="A0A8S1ELY0"/>
<feature type="compositionally biased region" description="Gly residues" evidence="1">
    <location>
        <begin position="46"/>
        <end position="75"/>
    </location>
</feature>
<feature type="compositionally biased region" description="Low complexity" evidence="1">
    <location>
        <begin position="460"/>
        <end position="482"/>
    </location>
</feature>
<dbReference type="EMBL" id="CADEPM010000003">
    <property type="protein sequence ID" value="CAB3402098.1"/>
    <property type="molecule type" value="Genomic_DNA"/>
</dbReference>
<feature type="compositionally biased region" description="Low complexity" evidence="1">
    <location>
        <begin position="420"/>
        <end position="430"/>
    </location>
</feature>
<accession>A0A8S1ELY0</accession>
<gene>
    <name evidence="2" type="ORF">CBOVIS_LOCUS4764</name>
</gene>
<evidence type="ECO:0000313" key="2">
    <source>
        <dbReference type="EMBL" id="CAB3402098.1"/>
    </source>
</evidence>
<feature type="region of interest" description="Disordered" evidence="1">
    <location>
        <begin position="1"/>
        <end position="89"/>
    </location>
</feature>
<evidence type="ECO:0000256" key="1">
    <source>
        <dbReference type="SAM" id="MobiDB-lite"/>
    </source>
</evidence>
<feature type="region of interest" description="Disordered" evidence="1">
    <location>
        <begin position="499"/>
        <end position="524"/>
    </location>
</feature>
<sequence>MKTAVFGRDSVESSSPCGAPPSLTFTPPAALVPPSLHHTRGNTRGATGGGSSSSGGGGGGGAGTPGPSGTMGAGGPRASHSSRRTSRMHNVSALGHPTRHLISHLHYNKKAALRSIGVNRAGARQPRRTTAPRTVMSIKLAMIDYSDDEDEPTPPGETTTLAPKNNGLDPLMLTIPLSPSPFSEITASSRKPLVTRDSTISETALGLKELAKKAKPVKDIAHTSPSSSFKHAHYRPRGALLGANVNTLAPDLCRHISHRTRCFFARCATPHHHHKTTRTTTSEDVDGGELRFRLVGLDKKLTIQNLPIIPTYLAAGGAAAPPVFRPMSSRRAPLLRLAPVIETSEGDDEVFEEEQHQPHCHSQDEERQRFLPPKSRSEPAAARYRSEDEDPDDERCRRRGGAWRSSSSSQLAALHRLNNQQEQPTQHQHQPLPPSSSSPLIAAAVGGGMPGGPCSAQIHRSATSTRRNAAIASSSSSASAGRRASAFVRRMSMAIPTLSADPVPFSASHDKKEEEEGEEVKAASNLANRFVVDRAYPSH</sequence>
<evidence type="ECO:0000313" key="3">
    <source>
        <dbReference type="Proteomes" id="UP000494206"/>
    </source>
</evidence>
<feature type="compositionally biased region" description="Basic and acidic residues" evidence="1">
    <location>
        <begin position="353"/>
        <end position="369"/>
    </location>
</feature>
<proteinExistence type="predicted"/>
<name>A0A8S1ELY0_9PELO</name>
<dbReference type="Proteomes" id="UP000494206">
    <property type="component" value="Unassembled WGS sequence"/>
</dbReference>
<protein>
    <submittedName>
        <fullName evidence="2">Uncharacterized protein</fullName>
    </submittedName>
</protein>
<dbReference type="OrthoDB" id="5827199at2759"/>
<comment type="caution">
    <text evidence="2">The sequence shown here is derived from an EMBL/GenBank/DDBJ whole genome shotgun (WGS) entry which is preliminary data.</text>
</comment>
<organism evidence="2 3">
    <name type="scientific">Caenorhabditis bovis</name>
    <dbReference type="NCBI Taxonomy" id="2654633"/>
    <lineage>
        <taxon>Eukaryota</taxon>
        <taxon>Metazoa</taxon>
        <taxon>Ecdysozoa</taxon>
        <taxon>Nematoda</taxon>
        <taxon>Chromadorea</taxon>
        <taxon>Rhabditida</taxon>
        <taxon>Rhabditina</taxon>
        <taxon>Rhabditomorpha</taxon>
        <taxon>Rhabditoidea</taxon>
        <taxon>Rhabditidae</taxon>
        <taxon>Peloderinae</taxon>
        <taxon>Caenorhabditis</taxon>
    </lineage>
</organism>
<feature type="region of interest" description="Disordered" evidence="1">
    <location>
        <begin position="146"/>
        <end position="167"/>
    </location>
</feature>
<feature type="region of interest" description="Disordered" evidence="1">
    <location>
        <begin position="347"/>
        <end position="482"/>
    </location>
</feature>
<reference evidence="2 3" key="1">
    <citation type="submission" date="2020-04" db="EMBL/GenBank/DDBJ databases">
        <authorList>
            <person name="Laetsch R D."/>
            <person name="Stevens L."/>
            <person name="Kumar S."/>
            <person name="Blaxter L. M."/>
        </authorList>
    </citation>
    <scope>NUCLEOTIDE SEQUENCE [LARGE SCALE GENOMIC DNA]</scope>
</reference>
<keyword evidence="3" id="KW-1185">Reference proteome</keyword>